<feature type="compositionally biased region" description="Basic and acidic residues" evidence="1">
    <location>
        <begin position="189"/>
        <end position="267"/>
    </location>
</feature>
<dbReference type="EMBL" id="ML996689">
    <property type="protein sequence ID" value="KAF2403367.1"/>
    <property type="molecule type" value="Genomic_DNA"/>
</dbReference>
<accession>A0A6G1I5P0</accession>
<feature type="compositionally biased region" description="Pro residues" evidence="1">
    <location>
        <begin position="162"/>
        <end position="173"/>
    </location>
</feature>
<evidence type="ECO:0000313" key="3">
    <source>
        <dbReference type="Proteomes" id="UP000799640"/>
    </source>
</evidence>
<organism evidence="2 3">
    <name type="scientific">Trichodelitschia bisporula</name>
    <dbReference type="NCBI Taxonomy" id="703511"/>
    <lineage>
        <taxon>Eukaryota</taxon>
        <taxon>Fungi</taxon>
        <taxon>Dikarya</taxon>
        <taxon>Ascomycota</taxon>
        <taxon>Pezizomycotina</taxon>
        <taxon>Dothideomycetes</taxon>
        <taxon>Dothideomycetes incertae sedis</taxon>
        <taxon>Phaeotrichales</taxon>
        <taxon>Phaeotrichaceae</taxon>
        <taxon>Trichodelitschia</taxon>
    </lineage>
</organism>
<feature type="compositionally biased region" description="Low complexity" evidence="1">
    <location>
        <begin position="268"/>
        <end position="295"/>
    </location>
</feature>
<feature type="compositionally biased region" description="Pro residues" evidence="1">
    <location>
        <begin position="137"/>
        <end position="146"/>
    </location>
</feature>
<dbReference type="AlphaFoldDB" id="A0A6G1I5P0"/>
<gene>
    <name evidence="2" type="ORF">EJ06DRAFT_553703</name>
</gene>
<evidence type="ECO:0000313" key="2">
    <source>
        <dbReference type="EMBL" id="KAF2403367.1"/>
    </source>
</evidence>
<feature type="region of interest" description="Disordered" evidence="1">
    <location>
        <begin position="36"/>
        <end position="365"/>
    </location>
</feature>
<proteinExistence type="predicted"/>
<evidence type="ECO:0000256" key="1">
    <source>
        <dbReference type="SAM" id="MobiDB-lite"/>
    </source>
</evidence>
<name>A0A6G1I5P0_9PEZI</name>
<feature type="compositionally biased region" description="Basic and acidic residues" evidence="1">
    <location>
        <begin position="580"/>
        <end position="602"/>
    </location>
</feature>
<feature type="compositionally biased region" description="Basic and acidic residues" evidence="1">
    <location>
        <begin position="38"/>
        <end position="47"/>
    </location>
</feature>
<sequence>MCEIIIHKYISPSGQRSSREEKRLCGLSDDVNPCMYHTRREITEPLDPHPPSLVHDDSPSSVSVSIPGTPISATSSARYEVREPRPLDLGQGKKRRDSFRRRESAASSRRPSPRSFYSAGTDEERDSGVIDDTPSSRPGPPSPTPTPRLRRKAGYPAIVRQPEPPRTLAPPTDPGHRRTRTAPEPIPFSDREFARSQAREDLRKQNKQRERELEDERRKREAAAKKEEEERKLDEQARRDYERVEGRAEIREMARRRREMEDAKARAGEQATAQANAQAAAKARQAEAEALARAQMEAKARARRLDDLKAQAEEQRRRAEADERRARLEREARDREIARQAEAQRVRDEEMRREQSRRVDELRRAEEARREQLIDEAVEKVRRERAAEAAAELEARSRQASRERRAARERAAVLERDLRAQEEEEMKVRRREAERLQAEIEELERAQAVEDRRLRGEERLRAEERLRQEERARLGRRPRMAPPPLAASPLPLRLAAPQRSPVNVLGGNPLASQDFLRSLGESVLQRERNVASTRAQVASQALQPYVAPTGYGGAYAGEGTGYGAAPGIVRRNTIGGPGSRVREARYREGRRMQEWPDYDARY</sequence>
<protein>
    <submittedName>
        <fullName evidence="2">Uncharacterized protein</fullName>
    </submittedName>
</protein>
<keyword evidence="3" id="KW-1185">Reference proteome</keyword>
<feature type="region of interest" description="Disordered" evidence="1">
    <location>
        <begin position="385"/>
        <end position="404"/>
    </location>
</feature>
<reference evidence="2" key="1">
    <citation type="journal article" date="2020" name="Stud. Mycol.">
        <title>101 Dothideomycetes genomes: a test case for predicting lifestyles and emergence of pathogens.</title>
        <authorList>
            <person name="Haridas S."/>
            <person name="Albert R."/>
            <person name="Binder M."/>
            <person name="Bloem J."/>
            <person name="Labutti K."/>
            <person name="Salamov A."/>
            <person name="Andreopoulos B."/>
            <person name="Baker S."/>
            <person name="Barry K."/>
            <person name="Bills G."/>
            <person name="Bluhm B."/>
            <person name="Cannon C."/>
            <person name="Castanera R."/>
            <person name="Culley D."/>
            <person name="Daum C."/>
            <person name="Ezra D."/>
            <person name="Gonzalez J."/>
            <person name="Henrissat B."/>
            <person name="Kuo A."/>
            <person name="Liang C."/>
            <person name="Lipzen A."/>
            <person name="Lutzoni F."/>
            <person name="Magnuson J."/>
            <person name="Mondo S."/>
            <person name="Nolan M."/>
            <person name="Ohm R."/>
            <person name="Pangilinan J."/>
            <person name="Park H.-J."/>
            <person name="Ramirez L."/>
            <person name="Alfaro M."/>
            <person name="Sun H."/>
            <person name="Tritt A."/>
            <person name="Yoshinaga Y."/>
            <person name="Zwiers L.-H."/>
            <person name="Turgeon B."/>
            <person name="Goodwin S."/>
            <person name="Spatafora J."/>
            <person name="Crous P."/>
            <person name="Grigoriev I."/>
        </authorList>
    </citation>
    <scope>NUCLEOTIDE SEQUENCE</scope>
    <source>
        <strain evidence="2">CBS 262.69</strain>
    </source>
</reference>
<feature type="compositionally biased region" description="Low complexity" evidence="1">
    <location>
        <begin position="105"/>
        <end position="118"/>
    </location>
</feature>
<dbReference type="Proteomes" id="UP000799640">
    <property type="component" value="Unassembled WGS sequence"/>
</dbReference>
<feature type="compositionally biased region" description="Basic and acidic residues" evidence="1">
    <location>
        <begin position="296"/>
        <end position="365"/>
    </location>
</feature>
<feature type="region of interest" description="Disordered" evidence="1">
    <location>
        <begin position="564"/>
        <end position="602"/>
    </location>
</feature>